<dbReference type="AlphaFoldDB" id="A0A1W0CDH9"/>
<name>A0A1W0CDH9_9NEIS</name>
<proteinExistence type="predicted"/>
<dbReference type="InterPro" id="IPR001387">
    <property type="entry name" value="Cro/C1-type_HTH"/>
</dbReference>
<dbReference type="InterPro" id="IPR010982">
    <property type="entry name" value="Lambda_DNA-bd_dom_sf"/>
</dbReference>
<dbReference type="EMBL" id="MUKV01000043">
    <property type="protein sequence ID" value="OQS32799.1"/>
    <property type="molecule type" value="Genomic_DNA"/>
</dbReference>
<accession>A0A1W0CDH9</accession>
<evidence type="ECO:0000313" key="2">
    <source>
        <dbReference type="EMBL" id="OQS32799.1"/>
    </source>
</evidence>
<evidence type="ECO:0000259" key="1">
    <source>
        <dbReference type="Pfam" id="PF22495"/>
    </source>
</evidence>
<dbReference type="InterPro" id="IPR055172">
    <property type="entry name" value="HTH_RsaL-like"/>
</dbReference>
<comment type="caution">
    <text evidence="2">The sequence shown here is derived from an EMBL/GenBank/DDBJ whole genome shotgun (WGS) entry which is preliminary data.</text>
</comment>
<organism evidence="2 3">
    <name type="scientific">Chromobacterium haemolyticum</name>
    <dbReference type="NCBI Taxonomy" id="394935"/>
    <lineage>
        <taxon>Bacteria</taxon>
        <taxon>Pseudomonadati</taxon>
        <taxon>Pseudomonadota</taxon>
        <taxon>Betaproteobacteria</taxon>
        <taxon>Neisseriales</taxon>
        <taxon>Chromobacteriaceae</taxon>
        <taxon>Chromobacterium</taxon>
    </lineage>
</organism>
<sequence length="107" mass="11966">MDRFCKINDPRNIRRAAGLTQQAFWSRIGATQSAGSRYETGRNMPKPTRELLRLVYVEQIDLAALRGEDVQIVDYLKTTHPDLYKSLAKTVKTKAAAAQANGEEKAA</sequence>
<dbReference type="SUPFAM" id="SSF47413">
    <property type="entry name" value="lambda repressor-like DNA-binding domains"/>
    <property type="match status" value="1"/>
</dbReference>
<protein>
    <submittedName>
        <fullName evidence="2">Transcriptional regulator</fullName>
    </submittedName>
</protein>
<dbReference type="RefSeq" id="WP_081556827.1">
    <property type="nucleotide sequence ID" value="NZ_MUKV01000043.1"/>
</dbReference>
<dbReference type="CDD" id="cd00093">
    <property type="entry name" value="HTH_XRE"/>
    <property type="match status" value="1"/>
</dbReference>
<dbReference type="Pfam" id="PF22495">
    <property type="entry name" value="HTH_92"/>
    <property type="match status" value="1"/>
</dbReference>
<reference evidence="2 3" key="1">
    <citation type="submission" date="2017-02" db="EMBL/GenBank/DDBJ databases">
        <title>Chromobacterium haemolyticum H5244.</title>
        <authorList>
            <person name="Gulvik C.A."/>
        </authorList>
    </citation>
    <scope>NUCLEOTIDE SEQUENCE [LARGE SCALE GENOMIC DNA]</scope>
    <source>
        <strain evidence="2 3">H5244</strain>
    </source>
</reference>
<gene>
    <name evidence="2" type="ORF">B0T45_21085</name>
</gene>
<evidence type="ECO:0000313" key="3">
    <source>
        <dbReference type="Proteomes" id="UP000192721"/>
    </source>
</evidence>
<dbReference type="GO" id="GO:0003677">
    <property type="term" value="F:DNA binding"/>
    <property type="evidence" value="ECO:0007669"/>
    <property type="project" value="InterPro"/>
</dbReference>
<dbReference type="Gene3D" id="1.10.260.40">
    <property type="entry name" value="lambda repressor-like DNA-binding domains"/>
    <property type="match status" value="1"/>
</dbReference>
<dbReference type="Proteomes" id="UP000192721">
    <property type="component" value="Unassembled WGS sequence"/>
</dbReference>
<feature type="domain" description="RsaL-like HTH" evidence="1">
    <location>
        <begin position="11"/>
        <end position="55"/>
    </location>
</feature>